<name>A0A2R8BMY4_9RHOB</name>
<evidence type="ECO:0000313" key="2">
    <source>
        <dbReference type="Proteomes" id="UP000244924"/>
    </source>
</evidence>
<dbReference type="Proteomes" id="UP000244924">
    <property type="component" value="Unassembled WGS sequence"/>
</dbReference>
<dbReference type="AlphaFoldDB" id="A0A2R8BMY4"/>
<dbReference type="EMBL" id="OMOQ01000005">
    <property type="protein sequence ID" value="SPH24806.1"/>
    <property type="molecule type" value="Genomic_DNA"/>
</dbReference>
<dbReference type="InterPro" id="IPR007486">
    <property type="entry name" value="YebE"/>
</dbReference>
<protein>
    <submittedName>
        <fullName evidence="1">Uncharacterized protein</fullName>
    </submittedName>
</protein>
<dbReference type="InterPro" id="IPR029024">
    <property type="entry name" value="TerB-like"/>
</dbReference>
<keyword evidence="2" id="KW-1185">Reference proteome</keyword>
<sequence length="61" mass="6550">MLSAIIQAAKSDGKIDAAEQKKLLGNLGSVSAEEWRFVESELSKPIDVQGLARQVPRGLEA</sequence>
<reference evidence="1 2" key="1">
    <citation type="submission" date="2018-03" db="EMBL/GenBank/DDBJ databases">
        <authorList>
            <person name="Keele B.F."/>
        </authorList>
    </citation>
    <scope>NUCLEOTIDE SEQUENCE [LARGE SCALE GENOMIC DNA]</scope>
    <source>
        <strain evidence="1 2">CECT 8626</strain>
    </source>
</reference>
<proteinExistence type="predicted"/>
<organism evidence="1 2">
    <name type="scientific">Albidovulum aquaemixtae</name>
    <dbReference type="NCBI Taxonomy" id="1542388"/>
    <lineage>
        <taxon>Bacteria</taxon>
        <taxon>Pseudomonadati</taxon>
        <taxon>Pseudomonadota</taxon>
        <taxon>Alphaproteobacteria</taxon>
        <taxon>Rhodobacterales</taxon>
        <taxon>Paracoccaceae</taxon>
        <taxon>Albidovulum</taxon>
    </lineage>
</organism>
<dbReference type="Pfam" id="PF04391">
    <property type="entry name" value="DUF533"/>
    <property type="match status" value="1"/>
</dbReference>
<dbReference type="SUPFAM" id="SSF158682">
    <property type="entry name" value="TerB-like"/>
    <property type="match status" value="1"/>
</dbReference>
<evidence type="ECO:0000313" key="1">
    <source>
        <dbReference type="EMBL" id="SPH24806.1"/>
    </source>
</evidence>
<gene>
    <name evidence="1" type="ORF">DEA8626_03839</name>
</gene>
<accession>A0A2R8BMY4</accession>